<dbReference type="InterPro" id="IPR032466">
    <property type="entry name" value="Metal_Hydrolase"/>
</dbReference>
<dbReference type="InterPro" id="IPR006680">
    <property type="entry name" value="Amidohydro-rel"/>
</dbReference>
<reference evidence="2 3" key="1">
    <citation type="submission" date="2024-03" db="EMBL/GenBank/DDBJ databases">
        <title>Chitinophaga caseinilytica sp. nov., a casein hydrolysing bacterium isolated from forest soil.</title>
        <authorList>
            <person name="Lee D.S."/>
            <person name="Han D.M."/>
            <person name="Baek J.H."/>
            <person name="Choi D.G."/>
            <person name="Jeon J.H."/>
            <person name="Jeon C.O."/>
        </authorList>
    </citation>
    <scope>NUCLEOTIDE SEQUENCE [LARGE SCALE GENOMIC DNA]</scope>
    <source>
        <strain evidence="2 3">KACC 19118</strain>
    </source>
</reference>
<dbReference type="InterPro" id="IPR051781">
    <property type="entry name" value="Metallo-dep_Hydrolase"/>
</dbReference>
<dbReference type="Gene3D" id="2.30.40.10">
    <property type="entry name" value="Urease, subunit C, domain 1"/>
    <property type="match status" value="1"/>
</dbReference>
<evidence type="ECO:0000313" key="3">
    <source>
        <dbReference type="Proteomes" id="UP001449657"/>
    </source>
</evidence>
<evidence type="ECO:0000313" key="2">
    <source>
        <dbReference type="EMBL" id="WZN48551.1"/>
    </source>
</evidence>
<proteinExistence type="predicted"/>
<dbReference type="PANTHER" id="PTHR43135">
    <property type="entry name" value="ALPHA-D-RIBOSE 1-METHYLPHOSPHONATE 5-TRIPHOSPHATE DIPHOSPHATASE"/>
    <property type="match status" value="1"/>
</dbReference>
<evidence type="ECO:0000259" key="1">
    <source>
        <dbReference type="Pfam" id="PF01979"/>
    </source>
</evidence>
<dbReference type="RefSeq" id="WP_341843141.1">
    <property type="nucleotide sequence ID" value="NZ_CP149792.1"/>
</dbReference>
<dbReference type="InterPro" id="IPR011059">
    <property type="entry name" value="Metal-dep_hydrolase_composite"/>
</dbReference>
<dbReference type="SUPFAM" id="SSF51338">
    <property type="entry name" value="Composite domain of metallo-dependent hydrolases"/>
    <property type="match status" value="1"/>
</dbReference>
<dbReference type="EMBL" id="CP150096">
    <property type="protein sequence ID" value="WZN48551.1"/>
    <property type="molecule type" value="Genomic_DNA"/>
</dbReference>
<dbReference type="PANTHER" id="PTHR43135:SF3">
    <property type="entry name" value="ALPHA-D-RIBOSE 1-METHYLPHOSPHONATE 5-TRIPHOSPHATE DIPHOSPHATASE"/>
    <property type="match status" value="1"/>
</dbReference>
<gene>
    <name evidence="2" type="ORF">WJU22_10240</name>
</gene>
<dbReference type="Proteomes" id="UP001449657">
    <property type="component" value="Chromosome"/>
</dbReference>
<name>A0ABZ2ZCY7_9BACT</name>
<dbReference type="Gene3D" id="3.20.20.140">
    <property type="entry name" value="Metal-dependent hydrolases"/>
    <property type="match status" value="1"/>
</dbReference>
<feature type="domain" description="Amidohydrolase-related" evidence="1">
    <location>
        <begin position="79"/>
        <end position="445"/>
    </location>
</feature>
<organism evidence="2 3">
    <name type="scientific">Chitinophaga caseinilytica</name>
    <dbReference type="NCBI Taxonomy" id="2267521"/>
    <lineage>
        <taxon>Bacteria</taxon>
        <taxon>Pseudomonadati</taxon>
        <taxon>Bacteroidota</taxon>
        <taxon>Chitinophagia</taxon>
        <taxon>Chitinophagales</taxon>
        <taxon>Chitinophagaceae</taxon>
        <taxon>Chitinophaga</taxon>
    </lineage>
</organism>
<protein>
    <submittedName>
        <fullName evidence="2">Amidohydrolase family protein</fullName>
    </submittedName>
</protein>
<accession>A0ABZ2ZCY7</accession>
<dbReference type="SUPFAM" id="SSF51556">
    <property type="entry name" value="Metallo-dependent hydrolases"/>
    <property type="match status" value="1"/>
</dbReference>
<dbReference type="Pfam" id="PF01979">
    <property type="entry name" value="Amidohydro_1"/>
    <property type="match status" value="1"/>
</dbReference>
<keyword evidence="3" id="KW-1185">Reference proteome</keyword>
<dbReference type="PROSITE" id="PS51257">
    <property type="entry name" value="PROKAR_LIPOPROTEIN"/>
    <property type="match status" value="1"/>
</dbReference>
<sequence length="452" mass="48384">MKTIRKYAWIAGVAMLTACKETTSAQSQPLLLRDVTLIDGNGGAPQEHIDILMQDGSIARIGTGLDTNGVSVLRLSGKTVMPALISAHVHVGTLKDSANDGRFYTRENVLRHLEKYQDFGVLQVLVMGTDRPLLFESGLADSSLKGLAPGARLHSAGYGFGVSGGAPPAAFGMDLVQRPATPEEAAAQVAALARLPVKTIKMWVDNAGPGKPKMDPSVYHALIGAAHENGMKAAAHLYYIADAKQLVKDGIDIIAHSIRDREVDDTLVAEMKEKGVVYIPTLALDKFAVAYGDTPAWVNDPFFRKSLEPGALAFITSPQYKNNIRNNSNYPDKIRALETALKNAYKLHKAGVLVALGTDSGASPARAQGFSEHLELVLLVEAGFTPLEAITVGTKNAAKAMRVDADYGTVEVGKKADLLVLNENPALHIEGTQSIYRVFKAGREVSKGPLEP</sequence>